<dbReference type="EMBL" id="SACR01000001">
    <property type="protein sequence ID" value="RVU49766.1"/>
    <property type="molecule type" value="Genomic_DNA"/>
</dbReference>
<dbReference type="InterPro" id="IPR029060">
    <property type="entry name" value="PIN-like_dom_sf"/>
</dbReference>
<evidence type="ECO:0000259" key="1">
    <source>
        <dbReference type="Pfam" id="PF13470"/>
    </source>
</evidence>
<evidence type="ECO:0000313" key="2">
    <source>
        <dbReference type="EMBL" id="RVU49766.1"/>
    </source>
</evidence>
<accession>A0A437RSN7</accession>
<evidence type="ECO:0000313" key="3">
    <source>
        <dbReference type="Proteomes" id="UP000285575"/>
    </source>
</evidence>
<comment type="caution">
    <text evidence="2">The sequence shown here is derived from an EMBL/GenBank/DDBJ whole genome shotgun (WGS) entry which is preliminary data.</text>
</comment>
<feature type="domain" description="PIN" evidence="1">
    <location>
        <begin position="12"/>
        <end position="122"/>
    </location>
</feature>
<dbReference type="NCBIfam" id="TIGR00305">
    <property type="entry name" value="putative toxin-antitoxin system toxin component, PIN family"/>
    <property type="match status" value="1"/>
</dbReference>
<dbReference type="Pfam" id="PF13470">
    <property type="entry name" value="PIN_3"/>
    <property type="match status" value="1"/>
</dbReference>
<organism evidence="2 3">
    <name type="scientific">Rubrivivax rivuli</name>
    <dbReference type="NCBI Taxonomy" id="1862385"/>
    <lineage>
        <taxon>Bacteria</taxon>
        <taxon>Pseudomonadati</taxon>
        <taxon>Pseudomonadota</taxon>
        <taxon>Betaproteobacteria</taxon>
        <taxon>Burkholderiales</taxon>
        <taxon>Sphaerotilaceae</taxon>
        <taxon>Rubrivivax</taxon>
    </lineage>
</organism>
<dbReference type="PANTHER" id="PTHR34610">
    <property type="entry name" value="SSL7007 PROTEIN"/>
    <property type="match status" value="1"/>
</dbReference>
<dbReference type="SUPFAM" id="SSF88723">
    <property type="entry name" value="PIN domain-like"/>
    <property type="match status" value="1"/>
</dbReference>
<dbReference type="OrthoDB" id="9802272at2"/>
<protein>
    <submittedName>
        <fullName evidence="2">Putative toxin-antitoxin system toxin component, PIN family</fullName>
    </submittedName>
</protein>
<proteinExistence type="predicted"/>
<dbReference type="InterPro" id="IPR002716">
    <property type="entry name" value="PIN_dom"/>
</dbReference>
<gene>
    <name evidence="2" type="ORF">EOE66_04240</name>
</gene>
<name>A0A437RSN7_9BURK</name>
<dbReference type="Proteomes" id="UP000285575">
    <property type="component" value="Unassembled WGS sequence"/>
</dbReference>
<dbReference type="AlphaFoldDB" id="A0A437RSN7"/>
<dbReference type="PANTHER" id="PTHR34610:SF3">
    <property type="entry name" value="SSL7007 PROTEIN"/>
    <property type="match status" value="1"/>
</dbReference>
<dbReference type="InterPro" id="IPR002850">
    <property type="entry name" value="PIN_toxin-like"/>
</dbReference>
<sequence length="149" mass="16505">MSESLSAPRAAVVLDTNTVLDWLVFREPAVAALAAAVEQGQVQWLACPAMRDELARTLGYRTLVKWKPDSERVLASFDQHAQLHAVPPPAPLPLRCSDPDDQVFLELALAHRATWLLTHDRALLKLARRARPLGLTILRPQAWVLPAVP</sequence>
<dbReference type="CDD" id="cd09854">
    <property type="entry name" value="PIN_VapC-like"/>
    <property type="match status" value="1"/>
</dbReference>
<reference evidence="2 3" key="1">
    <citation type="submission" date="2019-01" db="EMBL/GenBank/DDBJ databases">
        <authorList>
            <person name="Chen W.-M."/>
        </authorList>
    </citation>
    <scope>NUCLEOTIDE SEQUENCE [LARGE SCALE GENOMIC DNA]</scope>
    <source>
        <strain evidence="2 3">KYPY4</strain>
    </source>
</reference>
<keyword evidence="3" id="KW-1185">Reference proteome</keyword>